<dbReference type="GeneID" id="6007717"/>
<name>A8N8S5_COPC7</name>
<dbReference type="Pfam" id="PF26093">
    <property type="entry name" value="HTH_TGH"/>
    <property type="match status" value="1"/>
</dbReference>
<feature type="region of interest" description="Disordered" evidence="1">
    <location>
        <begin position="563"/>
        <end position="588"/>
    </location>
</feature>
<reference evidence="3 4" key="1">
    <citation type="journal article" date="2010" name="Proc. Natl. Acad. Sci. U.S.A.">
        <title>Insights into evolution of multicellular fungi from the assembled chromosomes of the mushroom Coprinopsis cinerea (Coprinus cinereus).</title>
        <authorList>
            <person name="Stajich J.E."/>
            <person name="Wilke S.K."/>
            <person name="Ahren D."/>
            <person name="Au C.H."/>
            <person name="Birren B.W."/>
            <person name="Borodovsky M."/>
            <person name="Burns C."/>
            <person name="Canback B."/>
            <person name="Casselton L.A."/>
            <person name="Cheng C.K."/>
            <person name="Deng J."/>
            <person name="Dietrich F.S."/>
            <person name="Fargo D.C."/>
            <person name="Farman M.L."/>
            <person name="Gathman A.C."/>
            <person name="Goldberg J."/>
            <person name="Guigo R."/>
            <person name="Hoegger P.J."/>
            <person name="Hooker J.B."/>
            <person name="Huggins A."/>
            <person name="James T.Y."/>
            <person name="Kamada T."/>
            <person name="Kilaru S."/>
            <person name="Kodira C."/>
            <person name="Kues U."/>
            <person name="Kupfer D."/>
            <person name="Kwan H.S."/>
            <person name="Lomsadze A."/>
            <person name="Li W."/>
            <person name="Lilly W.W."/>
            <person name="Ma L.J."/>
            <person name="Mackey A.J."/>
            <person name="Manning G."/>
            <person name="Martin F."/>
            <person name="Muraguchi H."/>
            <person name="Natvig D.O."/>
            <person name="Palmerini H."/>
            <person name="Ramesh M.A."/>
            <person name="Rehmeyer C.J."/>
            <person name="Roe B.A."/>
            <person name="Shenoy N."/>
            <person name="Stanke M."/>
            <person name="Ter-Hovhannisyan V."/>
            <person name="Tunlid A."/>
            <person name="Velagapudi R."/>
            <person name="Vision T.J."/>
            <person name="Zeng Q."/>
            <person name="Zolan M.E."/>
            <person name="Pukkila P.J."/>
        </authorList>
    </citation>
    <scope>NUCLEOTIDE SEQUENCE [LARGE SCALE GENOMIC DNA]</scope>
    <source>
        <strain evidence="4">Okayama-7 / 130 / ATCC MYA-4618 / FGSC 9003</strain>
    </source>
</reference>
<dbReference type="OMA" id="QLWQQHA"/>
<dbReference type="eggNOG" id="KOG2138">
    <property type="taxonomic scope" value="Eukaryota"/>
</dbReference>
<evidence type="ECO:0000259" key="2">
    <source>
        <dbReference type="PROSITE" id="PS50174"/>
    </source>
</evidence>
<dbReference type="PANTHER" id="PTHR13384:SF19">
    <property type="entry name" value="G PATCH DOMAIN-CONTAINING PROTEIN 1"/>
    <property type="match status" value="1"/>
</dbReference>
<dbReference type="GO" id="GO:0003723">
    <property type="term" value="F:RNA binding"/>
    <property type="evidence" value="ECO:0007669"/>
    <property type="project" value="TreeGrafter"/>
</dbReference>
<dbReference type="VEuPathDB" id="FungiDB:CC1G_00800"/>
<feature type="compositionally biased region" description="Basic and acidic residues" evidence="1">
    <location>
        <begin position="572"/>
        <end position="584"/>
    </location>
</feature>
<feature type="region of interest" description="Disordered" evidence="1">
    <location>
        <begin position="321"/>
        <end position="471"/>
    </location>
</feature>
<feature type="compositionally biased region" description="Pro residues" evidence="1">
    <location>
        <begin position="461"/>
        <end position="470"/>
    </location>
</feature>
<dbReference type="Pfam" id="PF01585">
    <property type="entry name" value="G-patch"/>
    <property type="match status" value="1"/>
</dbReference>
<feature type="compositionally biased region" description="Low complexity" evidence="1">
    <location>
        <begin position="443"/>
        <end position="457"/>
    </location>
</feature>
<gene>
    <name evidence="3" type="ORF">CC1G_00800</name>
</gene>
<keyword evidence="4" id="KW-1185">Reference proteome</keyword>
<comment type="caution">
    <text evidence="3">The sequence shown here is derived from an EMBL/GenBank/DDBJ whole genome shotgun (WGS) entry which is preliminary data.</text>
</comment>
<dbReference type="InParanoid" id="A8N8S5"/>
<dbReference type="KEGG" id="cci:CC1G_00800"/>
<dbReference type="Pfam" id="PF07713">
    <property type="entry name" value="DUF1604"/>
    <property type="match status" value="1"/>
</dbReference>
<evidence type="ECO:0000313" key="3">
    <source>
        <dbReference type="EMBL" id="EAU90416.1"/>
    </source>
</evidence>
<feature type="compositionally biased region" description="Basic and acidic residues" evidence="1">
    <location>
        <begin position="758"/>
        <end position="784"/>
    </location>
</feature>
<protein>
    <submittedName>
        <fullName evidence="3">DUF1604 domain-containing protein</fullName>
    </submittedName>
</protein>
<feature type="region of interest" description="Disordered" evidence="1">
    <location>
        <begin position="659"/>
        <end position="879"/>
    </location>
</feature>
<feature type="compositionally biased region" description="Acidic residues" evidence="1">
    <location>
        <begin position="714"/>
        <end position="730"/>
    </location>
</feature>
<feature type="compositionally biased region" description="Basic and acidic residues" evidence="1">
    <location>
        <begin position="189"/>
        <end position="198"/>
    </location>
</feature>
<dbReference type="STRING" id="240176.A8N8S5"/>
<proteinExistence type="predicted"/>
<dbReference type="InterPro" id="IPR000467">
    <property type="entry name" value="G_patch_dom"/>
</dbReference>
<dbReference type="GO" id="GO:0005634">
    <property type="term" value="C:nucleus"/>
    <property type="evidence" value="ECO:0007669"/>
    <property type="project" value="TreeGrafter"/>
</dbReference>
<feature type="compositionally biased region" description="Low complexity" evidence="1">
    <location>
        <begin position="659"/>
        <end position="675"/>
    </location>
</feature>
<evidence type="ECO:0000313" key="4">
    <source>
        <dbReference type="Proteomes" id="UP000001861"/>
    </source>
</evidence>
<dbReference type="PANTHER" id="PTHR13384">
    <property type="entry name" value="G PATCH DOMAIN-CONTAINING PROTEIN 1"/>
    <property type="match status" value="1"/>
</dbReference>
<dbReference type="OrthoDB" id="20507at2759"/>
<dbReference type="PROSITE" id="PS50174">
    <property type="entry name" value="G_PATCH"/>
    <property type="match status" value="1"/>
</dbReference>
<accession>A8N8S5</accession>
<dbReference type="GO" id="GO:0006397">
    <property type="term" value="P:mRNA processing"/>
    <property type="evidence" value="ECO:0007669"/>
    <property type="project" value="InterPro"/>
</dbReference>
<dbReference type="EMBL" id="AACS02000007">
    <property type="protein sequence ID" value="EAU90416.1"/>
    <property type="molecule type" value="Genomic_DNA"/>
</dbReference>
<sequence>MTSRHNLKRKLGDLGVDLSSKRATENFCLIGTPLPPLEKAKDEFVPLWKQEVRDEKGRRRLHGAFTGGFSAGYFNTVGSKEGWTPSTFVSSRSNRAKIKESRPEDFMDEEDLADLAESRKLVSTNEQMDFTTASGGPSASALGGGILDNDPIAATLQTAFQPLGNDSAGAKILKKMGWRPGQGIGPRVSLKERKRQDEEAFDPYTGLKHTGQSLSVAEDDEEASKHTYPRRDIPVLHVSRKENRHGLGYKPGMSLNDSLGRKAEGQGPSGPRIAAGFGLGALNDADEDDLDIYDSSSTTRNRVAFDHLDHDREETMTISGRAERGPRPKPGAAKPDQFFPDGTPVVTGFTISNEPVMEDKWFPGPEVPPGWKPDPRRVWDSGPDKENLRKPLEAAKKDRAGRPELSAHDRANILGETPLPSTGTRSVFEFMSAKDKERIQRIAAGGLQAASPSPSSGGPIGPKPPLPVPTVDPQAAQAALKGFQPFTSDPAKQARYTAYLHSQATPDSAPPLKPLPGQDDETFLKELEDYSKAAQLFKPISGAMAGRFTSAAVYEAGPKIHEGLHQPSAEELAQKEEEKKKEEEANVSPKVHAARMGMYGPMTRETSVWMPAPLLCKRFGVKPPNPTVDDDVMAGTSAKMSFETKSFEQEVAAAASSSAYATGSGGATSVAGTSTNDLPRRLENIGLGEDETQGADILTYERPSMDIFKAIFASDDEDSDDEPEKEEEPEEKPAAKPTVVEDTGPVDLATFKPTFIPRDGKGKAKDDGKGKEKKEKKEKQEKKKAAMLSFAVDEEDGEPNLGQPTKERPKKKRKDKEKKVENNDEGMFIDRPAESVPVTIPTRPVQSVSATPEPPTKVDAGQQAPIPKGRKRAIDFLDD</sequence>
<dbReference type="RefSeq" id="XP_001831253.1">
    <property type="nucleotide sequence ID" value="XM_001831201.1"/>
</dbReference>
<dbReference type="AlphaFoldDB" id="A8N8S5"/>
<feature type="region of interest" description="Disordered" evidence="1">
    <location>
        <begin position="183"/>
        <end position="227"/>
    </location>
</feature>
<feature type="region of interest" description="Disordered" evidence="1">
    <location>
        <begin position="498"/>
        <end position="520"/>
    </location>
</feature>
<evidence type="ECO:0000256" key="1">
    <source>
        <dbReference type="SAM" id="MobiDB-lite"/>
    </source>
</evidence>
<organism evidence="3 4">
    <name type="scientific">Coprinopsis cinerea (strain Okayama-7 / 130 / ATCC MYA-4618 / FGSC 9003)</name>
    <name type="common">Inky cap fungus</name>
    <name type="synonym">Hormographiella aspergillata</name>
    <dbReference type="NCBI Taxonomy" id="240176"/>
    <lineage>
        <taxon>Eukaryota</taxon>
        <taxon>Fungi</taxon>
        <taxon>Dikarya</taxon>
        <taxon>Basidiomycota</taxon>
        <taxon>Agaricomycotina</taxon>
        <taxon>Agaricomycetes</taxon>
        <taxon>Agaricomycetidae</taxon>
        <taxon>Agaricales</taxon>
        <taxon>Agaricineae</taxon>
        <taxon>Psathyrellaceae</taxon>
        <taxon>Coprinopsis</taxon>
    </lineage>
</organism>
<dbReference type="InterPro" id="IPR011666">
    <property type="entry name" value="DUF1604"/>
</dbReference>
<dbReference type="Proteomes" id="UP000001861">
    <property type="component" value="Unassembled WGS sequence"/>
</dbReference>
<feature type="domain" description="G-patch" evidence="2">
    <location>
        <begin position="165"/>
        <end position="185"/>
    </location>
</feature>
<feature type="compositionally biased region" description="Basic and acidic residues" evidence="1">
    <location>
        <begin position="373"/>
        <end position="411"/>
    </location>
</feature>